<dbReference type="PANTHER" id="PTHR42756:SF1">
    <property type="entry name" value="TRANSCRIPTIONAL REPRESSOR OF EMRAB OPERON"/>
    <property type="match status" value="1"/>
</dbReference>
<dbReference type="Gene3D" id="1.10.10.10">
    <property type="entry name" value="Winged helix-like DNA-binding domain superfamily/Winged helix DNA-binding domain"/>
    <property type="match status" value="1"/>
</dbReference>
<sequence>MADATLLGGIIGVAANLDAIGLKALKSFGLGQSEHDVLACARRQGTPYVVTPARLLEEVRITSGALTSCINRLIKKKLVKRVQADNDQRSKPIVLTSKGKTLIDDITTHRFTLAQSLLSGFSDAEKAALKSMLLKLGQSAYANGD</sequence>
<dbReference type="Proteomes" id="UP001520878">
    <property type="component" value="Unassembled WGS sequence"/>
</dbReference>
<comment type="caution">
    <text evidence="5">The sequence shown here is derived from an EMBL/GenBank/DDBJ whole genome shotgun (WGS) entry which is preliminary data.</text>
</comment>
<reference evidence="5 6" key="1">
    <citation type="submission" date="2021-10" db="EMBL/GenBank/DDBJ databases">
        <title>Draft genome of Aestuariibacter halophilus JC2043.</title>
        <authorList>
            <person name="Emsley S.A."/>
            <person name="Pfannmuller K.M."/>
            <person name="Ushijima B."/>
            <person name="Saw J.H."/>
            <person name="Videau P."/>
        </authorList>
    </citation>
    <scope>NUCLEOTIDE SEQUENCE [LARGE SCALE GENOMIC DNA]</scope>
    <source>
        <strain evidence="5 6">JC2043</strain>
    </source>
</reference>
<evidence type="ECO:0000256" key="3">
    <source>
        <dbReference type="ARBA" id="ARBA00023163"/>
    </source>
</evidence>
<feature type="domain" description="HTH marR-type" evidence="4">
    <location>
        <begin position="1"/>
        <end position="138"/>
    </location>
</feature>
<keyword evidence="2" id="KW-0238">DNA-binding</keyword>
<proteinExistence type="predicted"/>
<dbReference type="SMART" id="SM00347">
    <property type="entry name" value="HTH_MARR"/>
    <property type="match status" value="1"/>
</dbReference>
<dbReference type="RefSeq" id="WP_229160455.1">
    <property type="nucleotide sequence ID" value="NZ_JAJEWP010000002.1"/>
</dbReference>
<dbReference type="SUPFAM" id="SSF46785">
    <property type="entry name" value="Winged helix' DNA-binding domain"/>
    <property type="match status" value="1"/>
</dbReference>
<dbReference type="InterPro" id="IPR000835">
    <property type="entry name" value="HTH_MarR-typ"/>
</dbReference>
<keyword evidence="1" id="KW-0805">Transcription regulation</keyword>
<evidence type="ECO:0000256" key="1">
    <source>
        <dbReference type="ARBA" id="ARBA00023015"/>
    </source>
</evidence>
<dbReference type="PRINTS" id="PR00598">
    <property type="entry name" value="HTHMARR"/>
</dbReference>
<dbReference type="EMBL" id="JAJEWP010000002">
    <property type="protein sequence ID" value="MCC2616788.1"/>
    <property type="molecule type" value="Genomic_DNA"/>
</dbReference>
<dbReference type="PROSITE" id="PS50995">
    <property type="entry name" value="HTH_MARR_2"/>
    <property type="match status" value="1"/>
</dbReference>
<evidence type="ECO:0000313" key="6">
    <source>
        <dbReference type="Proteomes" id="UP001520878"/>
    </source>
</evidence>
<organism evidence="5 6">
    <name type="scientific">Fluctibacter halophilus</name>
    <dbReference type="NCBI Taxonomy" id="226011"/>
    <lineage>
        <taxon>Bacteria</taxon>
        <taxon>Pseudomonadati</taxon>
        <taxon>Pseudomonadota</taxon>
        <taxon>Gammaproteobacteria</taxon>
        <taxon>Alteromonadales</taxon>
        <taxon>Alteromonadaceae</taxon>
        <taxon>Fluctibacter</taxon>
    </lineage>
</organism>
<dbReference type="InterPro" id="IPR036388">
    <property type="entry name" value="WH-like_DNA-bd_sf"/>
</dbReference>
<name>A0ABS8G8N2_9ALTE</name>
<keyword evidence="3" id="KW-0804">Transcription</keyword>
<dbReference type="InterPro" id="IPR036390">
    <property type="entry name" value="WH_DNA-bd_sf"/>
</dbReference>
<protein>
    <submittedName>
        <fullName evidence="5">MarR family transcriptional regulator</fullName>
    </submittedName>
</protein>
<keyword evidence="6" id="KW-1185">Reference proteome</keyword>
<dbReference type="Pfam" id="PF01047">
    <property type="entry name" value="MarR"/>
    <property type="match status" value="1"/>
</dbReference>
<gene>
    <name evidence="5" type="ORF">LJ739_11090</name>
</gene>
<evidence type="ECO:0000313" key="5">
    <source>
        <dbReference type="EMBL" id="MCC2616788.1"/>
    </source>
</evidence>
<dbReference type="PANTHER" id="PTHR42756">
    <property type="entry name" value="TRANSCRIPTIONAL REGULATOR, MARR"/>
    <property type="match status" value="1"/>
</dbReference>
<evidence type="ECO:0000259" key="4">
    <source>
        <dbReference type="PROSITE" id="PS50995"/>
    </source>
</evidence>
<accession>A0ABS8G8N2</accession>
<evidence type="ECO:0000256" key="2">
    <source>
        <dbReference type="ARBA" id="ARBA00023125"/>
    </source>
</evidence>